<sequence length="183" mass="19818">MDRLEPGCHPEPVAPLDDHSQQRRPLFFPVVIATVLLTIIGMIGGYLLGEERNRKSATPSSSSAPALDLVDGPPCPEQTQKAGAIQGASGELIQVLRVRTARKTVVWICQDRAGALYYHANKGGTDAEWVENKTALFLAGVWRDSNGAYVATAVDGAVFAVDRERLRITHADGREETQKVVGE</sequence>
<evidence type="ECO:0000256" key="2">
    <source>
        <dbReference type="SAM" id="Phobius"/>
    </source>
</evidence>
<dbReference type="PATRIC" id="fig|512565.3.peg.1094"/>
<protein>
    <submittedName>
        <fullName evidence="3">Uncharacterized protein</fullName>
    </submittedName>
</protein>
<dbReference type="AlphaFoldDB" id="I0GZX3"/>
<gene>
    <name evidence="3" type="ordered locus">AMIS_10900</name>
</gene>
<keyword evidence="2" id="KW-0472">Membrane</keyword>
<dbReference type="STRING" id="512565.AMIS_10900"/>
<reference evidence="3 4" key="1">
    <citation type="submission" date="2012-02" db="EMBL/GenBank/DDBJ databases">
        <title>Complete genome sequence of Actinoplanes missouriensis 431 (= NBRC 102363).</title>
        <authorList>
            <person name="Ohnishi Y."/>
            <person name="Ishikawa J."/>
            <person name="Sekine M."/>
            <person name="Hosoyama A."/>
            <person name="Harada T."/>
            <person name="Narita H."/>
            <person name="Hata T."/>
            <person name="Konno Y."/>
            <person name="Tutikane K."/>
            <person name="Fujita N."/>
            <person name="Horinouchi S."/>
            <person name="Hayakawa M."/>
        </authorList>
    </citation>
    <scope>NUCLEOTIDE SEQUENCE [LARGE SCALE GENOMIC DNA]</scope>
    <source>
        <strain evidence="4">ATCC 14538 / DSM 43046 / CBS 188.64 / JCM 3121 / NBRC 102363 / NCIMB 12654 / NRRL B-3342 / UNCC 431</strain>
    </source>
</reference>
<keyword evidence="4" id="KW-1185">Reference proteome</keyword>
<feature type="compositionally biased region" description="Low complexity" evidence="1">
    <location>
        <begin position="56"/>
        <end position="66"/>
    </location>
</feature>
<feature type="transmembrane region" description="Helical" evidence="2">
    <location>
        <begin position="26"/>
        <end position="48"/>
    </location>
</feature>
<accession>I0GZX3</accession>
<organism evidence="3 4">
    <name type="scientific">Actinoplanes missouriensis (strain ATCC 14538 / DSM 43046 / CBS 188.64 / JCM 3121 / NBRC 102363 / NCIMB 12654 / NRRL B-3342 / UNCC 431)</name>
    <dbReference type="NCBI Taxonomy" id="512565"/>
    <lineage>
        <taxon>Bacteria</taxon>
        <taxon>Bacillati</taxon>
        <taxon>Actinomycetota</taxon>
        <taxon>Actinomycetes</taxon>
        <taxon>Micromonosporales</taxon>
        <taxon>Micromonosporaceae</taxon>
        <taxon>Actinoplanes</taxon>
    </lineage>
</organism>
<dbReference type="EMBL" id="AP012319">
    <property type="protein sequence ID" value="BAL86310.1"/>
    <property type="molecule type" value="Genomic_DNA"/>
</dbReference>
<evidence type="ECO:0000313" key="4">
    <source>
        <dbReference type="Proteomes" id="UP000007882"/>
    </source>
</evidence>
<keyword evidence="2" id="KW-1133">Transmembrane helix</keyword>
<proteinExistence type="predicted"/>
<keyword evidence="2" id="KW-0812">Transmembrane</keyword>
<name>I0GZX3_ACTM4</name>
<dbReference type="KEGG" id="ams:AMIS_10900"/>
<dbReference type="Proteomes" id="UP000007882">
    <property type="component" value="Chromosome"/>
</dbReference>
<evidence type="ECO:0000256" key="1">
    <source>
        <dbReference type="SAM" id="MobiDB-lite"/>
    </source>
</evidence>
<evidence type="ECO:0000313" key="3">
    <source>
        <dbReference type="EMBL" id="BAL86310.1"/>
    </source>
</evidence>
<dbReference type="HOGENOM" id="CLU_1472238_0_0_11"/>
<feature type="region of interest" description="Disordered" evidence="1">
    <location>
        <begin position="55"/>
        <end position="81"/>
    </location>
</feature>